<name>A0A559J057_9BACL</name>
<proteinExistence type="predicted"/>
<reference evidence="2 3" key="1">
    <citation type="submission" date="2019-07" db="EMBL/GenBank/DDBJ databases">
        <authorList>
            <person name="Kim J."/>
        </authorList>
    </citation>
    <scope>NUCLEOTIDE SEQUENCE [LARGE SCALE GENOMIC DNA]</scope>
    <source>
        <strain evidence="2 3">N4</strain>
    </source>
</reference>
<evidence type="ECO:0000259" key="1">
    <source>
        <dbReference type="Pfam" id="PF01979"/>
    </source>
</evidence>
<dbReference type="InterPro" id="IPR006680">
    <property type="entry name" value="Amidohydro-rel"/>
</dbReference>
<dbReference type="RefSeq" id="WP_144989554.1">
    <property type="nucleotide sequence ID" value="NZ_VNJK01000001.1"/>
</dbReference>
<comment type="caution">
    <text evidence="2">The sequence shown here is derived from an EMBL/GenBank/DDBJ whole genome shotgun (WGS) entry which is preliminary data.</text>
</comment>
<gene>
    <name evidence="2" type="ORF">FPZ44_09400</name>
</gene>
<sequence>MYKNYVFKNSIVMLIVIMISGVLAQTTYSLLSPPSPKGQHNLIVQDVTIVDVKTGKLTPKQSIVITGNEITRIDNTANIDVPDDAHVIKASGKYVIPGLWDMHVHMEQFMDSAVPLLLANGVTGAREMGSSLTHVKLTQNMHNKGTLMPRIAYSGKVINKFPNDQVPPHHFNLKTEGEARKAVQLLKQHKVDHVKMYSYMPENLYAAVMDEAKKLNLPVSGHLPLTIRADQASNDGMRSFEHLHGMHIATASQKSGIFNRYLKEVVAGALNKDHLLYYDYEIKAAEQYNAGESQKLYEIFKQNDTFQVPTLVTMVSTVKPSPDQRIKYVAPSIQKQWLAAIKRSQSNNREVMTVNKMMKINSDLIRKMNQAGVPIMAGSDTTYMMPNLYYGFSLHEELQLLVEAGLSPLQALQSATINPARFLENEDKQGTVEEGKLADLVLLDANPLDDIRNTTRIHAVVMNGHLIDQTEIKKMVKTYPIIKEFARKNTALPR</sequence>
<dbReference type="InterPro" id="IPR011059">
    <property type="entry name" value="Metal-dep_hydrolase_composite"/>
</dbReference>
<dbReference type="AlphaFoldDB" id="A0A559J057"/>
<dbReference type="Gene3D" id="2.30.40.10">
    <property type="entry name" value="Urease, subunit C, domain 1"/>
    <property type="match status" value="1"/>
</dbReference>
<dbReference type="OrthoDB" id="9797498at2"/>
<dbReference type="GO" id="GO:0016810">
    <property type="term" value="F:hydrolase activity, acting on carbon-nitrogen (but not peptide) bonds"/>
    <property type="evidence" value="ECO:0007669"/>
    <property type="project" value="InterPro"/>
</dbReference>
<evidence type="ECO:0000313" key="3">
    <source>
        <dbReference type="Proteomes" id="UP000318102"/>
    </source>
</evidence>
<evidence type="ECO:0000313" key="2">
    <source>
        <dbReference type="EMBL" id="TVX93252.1"/>
    </source>
</evidence>
<dbReference type="PANTHER" id="PTHR43135">
    <property type="entry name" value="ALPHA-D-RIBOSE 1-METHYLPHOSPHONATE 5-TRIPHOSPHATE DIPHOSPHATASE"/>
    <property type="match status" value="1"/>
</dbReference>
<protein>
    <submittedName>
        <fullName evidence="2">Amidohydrolase family protein</fullName>
    </submittedName>
</protein>
<organism evidence="2 3">
    <name type="scientific">Paenibacillus agilis</name>
    <dbReference type="NCBI Taxonomy" id="3020863"/>
    <lineage>
        <taxon>Bacteria</taxon>
        <taxon>Bacillati</taxon>
        <taxon>Bacillota</taxon>
        <taxon>Bacilli</taxon>
        <taxon>Bacillales</taxon>
        <taxon>Paenibacillaceae</taxon>
        <taxon>Paenibacillus</taxon>
    </lineage>
</organism>
<keyword evidence="3" id="KW-1185">Reference proteome</keyword>
<feature type="domain" description="Amidohydrolase-related" evidence="1">
    <location>
        <begin position="94"/>
        <end position="466"/>
    </location>
</feature>
<accession>A0A559J057</accession>
<dbReference type="SUPFAM" id="SSF51338">
    <property type="entry name" value="Composite domain of metallo-dependent hydrolases"/>
    <property type="match status" value="1"/>
</dbReference>
<dbReference type="InterPro" id="IPR032466">
    <property type="entry name" value="Metal_Hydrolase"/>
</dbReference>
<dbReference type="PANTHER" id="PTHR43135:SF3">
    <property type="entry name" value="ALPHA-D-RIBOSE 1-METHYLPHOSPHONATE 5-TRIPHOSPHATE DIPHOSPHATASE"/>
    <property type="match status" value="1"/>
</dbReference>
<dbReference type="InterPro" id="IPR051781">
    <property type="entry name" value="Metallo-dep_Hydrolase"/>
</dbReference>
<dbReference type="Proteomes" id="UP000318102">
    <property type="component" value="Unassembled WGS sequence"/>
</dbReference>
<dbReference type="Gene3D" id="3.20.20.140">
    <property type="entry name" value="Metal-dependent hydrolases"/>
    <property type="match status" value="1"/>
</dbReference>
<dbReference type="Pfam" id="PF01979">
    <property type="entry name" value="Amidohydro_1"/>
    <property type="match status" value="1"/>
</dbReference>
<dbReference type="EMBL" id="VNJK01000001">
    <property type="protein sequence ID" value="TVX93252.1"/>
    <property type="molecule type" value="Genomic_DNA"/>
</dbReference>
<dbReference type="SUPFAM" id="SSF51556">
    <property type="entry name" value="Metallo-dependent hydrolases"/>
    <property type="match status" value="1"/>
</dbReference>